<dbReference type="PANTHER" id="PTHR21712">
    <property type="entry name" value="PRE-RRNA-PROCESSING PROTEIN FHL1"/>
    <property type="match status" value="1"/>
</dbReference>
<proteinExistence type="predicted"/>
<feature type="region of interest" description="Disordered" evidence="1">
    <location>
        <begin position="1"/>
        <end position="28"/>
    </location>
</feature>
<evidence type="ECO:0000313" key="2">
    <source>
        <dbReference type="EMBL" id="JAD97433.1"/>
    </source>
</evidence>
<protein>
    <submittedName>
        <fullName evidence="2">Uncharacterized protein</fullName>
    </submittedName>
</protein>
<dbReference type="GO" id="GO:0060962">
    <property type="term" value="P:regulation of ribosomal protein gene transcription by RNA polymerase II"/>
    <property type="evidence" value="ECO:0007669"/>
    <property type="project" value="InterPro"/>
</dbReference>
<organism evidence="2">
    <name type="scientific">Arundo donax</name>
    <name type="common">Giant reed</name>
    <name type="synonym">Donax arundinaceus</name>
    <dbReference type="NCBI Taxonomy" id="35708"/>
    <lineage>
        <taxon>Eukaryota</taxon>
        <taxon>Viridiplantae</taxon>
        <taxon>Streptophyta</taxon>
        <taxon>Embryophyta</taxon>
        <taxon>Tracheophyta</taxon>
        <taxon>Spermatophyta</taxon>
        <taxon>Magnoliopsida</taxon>
        <taxon>Liliopsida</taxon>
        <taxon>Poales</taxon>
        <taxon>Poaceae</taxon>
        <taxon>PACMAD clade</taxon>
        <taxon>Arundinoideae</taxon>
        <taxon>Arundineae</taxon>
        <taxon>Arundo</taxon>
    </lineage>
</organism>
<evidence type="ECO:0000256" key="1">
    <source>
        <dbReference type="SAM" id="MobiDB-lite"/>
    </source>
</evidence>
<dbReference type="PANTHER" id="PTHR21712:SF36">
    <property type="entry name" value="FHA DOMAIN-CONTAINING PROTEIN"/>
    <property type="match status" value="1"/>
</dbReference>
<reference evidence="2" key="2">
    <citation type="journal article" date="2015" name="Data Brief">
        <title>Shoot transcriptome of the giant reed, Arundo donax.</title>
        <authorList>
            <person name="Barrero R.A."/>
            <person name="Guerrero F.D."/>
            <person name="Moolhuijzen P."/>
            <person name="Goolsby J.A."/>
            <person name="Tidwell J."/>
            <person name="Bellgard S.E."/>
            <person name="Bellgard M.I."/>
        </authorList>
    </citation>
    <scope>NUCLEOTIDE SEQUENCE</scope>
    <source>
        <tissue evidence="2">Shoot tissue taken approximately 20 cm above the soil surface</tissue>
    </source>
</reference>
<reference evidence="2" key="1">
    <citation type="submission" date="2014-09" db="EMBL/GenBank/DDBJ databases">
        <authorList>
            <person name="Magalhaes I.L.F."/>
            <person name="Oliveira U."/>
            <person name="Santos F.R."/>
            <person name="Vidigal T.H.D.A."/>
            <person name="Brescovit A.D."/>
            <person name="Santos A.J."/>
        </authorList>
    </citation>
    <scope>NUCLEOTIDE SEQUENCE</scope>
    <source>
        <tissue evidence="2">Shoot tissue taken approximately 20 cm above the soil surface</tissue>
    </source>
</reference>
<dbReference type="AlphaFoldDB" id="A0A0A9EEJ4"/>
<accession>A0A0A9EEJ4</accession>
<dbReference type="GO" id="GO:0043565">
    <property type="term" value="F:sequence-specific DNA binding"/>
    <property type="evidence" value="ECO:0007669"/>
    <property type="project" value="TreeGrafter"/>
</dbReference>
<dbReference type="InterPro" id="IPR045178">
    <property type="entry name" value="Fhl1/FHA1"/>
</dbReference>
<sequence>MRSDYPGRSGGDDYGRSNGDNRIKTGNEMRRKLMRQSKKSSGELVISNSYGINADPVGTLSDRVNMLEIRRADKDTENQRLQRRAYKDTDTLLLKEEKGVVSSLAILISDLCGPGEWVPMPKLHSELLERVGKIWSHDMVRRYLTQEEGSSTETKGRPWCNLLPLLQRYPEHFVMTTMTRGEVTSEYVGLVSLVS</sequence>
<name>A0A0A9EEJ4_ARUDO</name>
<dbReference type="EMBL" id="GBRH01200462">
    <property type="protein sequence ID" value="JAD97433.1"/>
    <property type="molecule type" value="Transcribed_RNA"/>
</dbReference>
<dbReference type="GO" id="GO:0005634">
    <property type="term" value="C:nucleus"/>
    <property type="evidence" value="ECO:0007669"/>
    <property type="project" value="TreeGrafter"/>
</dbReference>